<dbReference type="InterPro" id="IPR038931">
    <property type="entry name" value="CRR3"/>
</dbReference>
<dbReference type="OMA" id="MFTMQWI"/>
<organism evidence="3 4">
    <name type="scientific">Erythranthe guttata</name>
    <name type="common">Yellow monkey flower</name>
    <name type="synonym">Mimulus guttatus</name>
    <dbReference type="NCBI Taxonomy" id="4155"/>
    <lineage>
        <taxon>Eukaryota</taxon>
        <taxon>Viridiplantae</taxon>
        <taxon>Streptophyta</taxon>
        <taxon>Embryophyta</taxon>
        <taxon>Tracheophyta</taxon>
        <taxon>Spermatophyta</taxon>
        <taxon>Magnoliopsida</taxon>
        <taxon>eudicotyledons</taxon>
        <taxon>Gunneridae</taxon>
        <taxon>Pentapetalae</taxon>
        <taxon>asterids</taxon>
        <taxon>lamiids</taxon>
        <taxon>Lamiales</taxon>
        <taxon>Phrymaceae</taxon>
        <taxon>Erythranthe</taxon>
    </lineage>
</organism>
<dbReference type="EMBL" id="KI632280">
    <property type="protein sequence ID" value="EYU20470.1"/>
    <property type="molecule type" value="Genomic_DNA"/>
</dbReference>
<feature type="compositionally biased region" description="Low complexity" evidence="1">
    <location>
        <begin position="28"/>
        <end position="46"/>
    </location>
</feature>
<feature type="region of interest" description="Disordered" evidence="1">
    <location>
        <begin position="17"/>
        <end position="46"/>
    </location>
</feature>
<proteinExistence type="predicted"/>
<keyword evidence="2" id="KW-0812">Transmembrane</keyword>
<dbReference type="GO" id="GO:0009535">
    <property type="term" value="C:chloroplast thylakoid membrane"/>
    <property type="evidence" value="ECO:0007669"/>
    <property type="project" value="InterPro"/>
</dbReference>
<evidence type="ECO:0000313" key="4">
    <source>
        <dbReference type="Proteomes" id="UP000030748"/>
    </source>
</evidence>
<keyword evidence="2" id="KW-0472">Membrane</keyword>
<keyword evidence="4" id="KW-1185">Reference proteome</keyword>
<dbReference type="STRING" id="4155.A0A022Q1W0"/>
<feature type="transmembrane region" description="Helical" evidence="2">
    <location>
        <begin position="143"/>
        <end position="166"/>
    </location>
</feature>
<protein>
    <recommendedName>
        <fullName evidence="5">NAD(P)H dehydrogenase subunit CRR3, chloroplastic</fullName>
    </recommendedName>
</protein>
<name>A0A022Q1W0_ERYGU</name>
<dbReference type="OrthoDB" id="786513at2759"/>
<dbReference type="Proteomes" id="UP000030748">
    <property type="component" value="Unassembled WGS sequence"/>
</dbReference>
<accession>A0A022Q1W0</accession>
<evidence type="ECO:0000256" key="1">
    <source>
        <dbReference type="SAM" id="MobiDB-lite"/>
    </source>
</evidence>
<dbReference type="GO" id="GO:0010598">
    <property type="term" value="C:NAD(P)H dehydrogenase complex (plastoquinone)"/>
    <property type="evidence" value="ECO:0007669"/>
    <property type="project" value="InterPro"/>
</dbReference>
<evidence type="ECO:0000256" key="2">
    <source>
        <dbReference type="SAM" id="Phobius"/>
    </source>
</evidence>
<reference evidence="3 4" key="1">
    <citation type="journal article" date="2013" name="Proc. Natl. Acad. Sci. U.S.A.">
        <title>Fine-scale variation in meiotic recombination in Mimulus inferred from population shotgun sequencing.</title>
        <authorList>
            <person name="Hellsten U."/>
            <person name="Wright K.M."/>
            <person name="Jenkins J."/>
            <person name="Shu S."/>
            <person name="Yuan Y."/>
            <person name="Wessler S.R."/>
            <person name="Schmutz J."/>
            <person name="Willis J.H."/>
            <person name="Rokhsar D.S."/>
        </authorList>
    </citation>
    <scope>NUCLEOTIDE SEQUENCE [LARGE SCALE GENOMIC DNA]</scope>
    <source>
        <strain evidence="4">cv. DUN x IM62</strain>
    </source>
</reference>
<dbReference type="PANTHER" id="PTHR36340">
    <property type="entry name" value="NAD(P)H DEHYDROGENASE SUBUNIT CRR3, CHLOROPLASTIC-RELATED"/>
    <property type="match status" value="1"/>
</dbReference>
<dbReference type="KEGG" id="egt:105977000"/>
<keyword evidence="2" id="KW-1133">Transmembrane helix</keyword>
<dbReference type="PhylomeDB" id="A0A022Q1W0"/>
<dbReference type="GO" id="GO:0009773">
    <property type="term" value="P:photosynthetic electron transport in photosystem I"/>
    <property type="evidence" value="ECO:0007669"/>
    <property type="project" value="InterPro"/>
</dbReference>
<sequence length="176" mass="19864">MAILFNCQSFTTKPQILSSSALPNDDSPNPILKPNNNNNNNNNKLPKTNYVKLQSKLKQPKQQQPPSVLEIERAIGAGIFRDRDNYGEEKEETKTSLFDNLLSNSVGKSEGSVEKQLRETGEWLVYQTENTTRSAGKQILVSMFVWVIPMWIFSFLVATGVIPLPFDAPFLKDLFL</sequence>
<dbReference type="PANTHER" id="PTHR36340:SF1">
    <property type="entry name" value="NAD(P)H DEHYDROGENASE SUBUNIT CRR3, CHLOROPLASTIC-RELATED"/>
    <property type="match status" value="1"/>
</dbReference>
<gene>
    <name evidence="3" type="ORF">MIMGU_mgv1a014836mg</name>
</gene>
<dbReference type="AlphaFoldDB" id="A0A022Q1W0"/>
<evidence type="ECO:0000313" key="3">
    <source>
        <dbReference type="EMBL" id="EYU20470.1"/>
    </source>
</evidence>
<evidence type="ECO:0008006" key="5">
    <source>
        <dbReference type="Google" id="ProtNLM"/>
    </source>
</evidence>
<dbReference type="eggNOG" id="ENOG502S6AS">
    <property type="taxonomic scope" value="Eukaryota"/>
</dbReference>